<name>A0A381QFT3_9ZZZZ</name>
<feature type="domain" description="SPOR" evidence="1">
    <location>
        <begin position="52"/>
        <end position="128"/>
    </location>
</feature>
<accession>A0A381QFT3</accession>
<sequence length="136" mass="15591">MVFIFSFILAQNSNEVTQKKLKDIHPSWPVIVNNALDDSTSFDVVLTKDSTQLISEGYRVQILATRYFEYADSLAISISNKITDSVYVEFETPNYKVRVGDFINRDSAELLQQELLKMGYKSAWILRSRITAQKAE</sequence>
<dbReference type="Gene3D" id="3.30.70.1070">
    <property type="entry name" value="Sporulation related repeat"/>
    <property type="match status" value="1"/>
</dbReference>
<dbReference type="AlphaFoldDB" id="A0A381QFT3"/>
<dbReference type="GO" id="GO:0042834">
    <property type="term" value="F:peptidoglycan binding"/>
    <property type="evidence" value="ECO:0007669"/>
    <property type="project" value="InterPro"/>
</dbReference>
<dbReference type="EMBL" id="UINC01001343">
    <property type="protein sequence ID" value="SUZ78182.1"/>
    <property type="molecule type" value="Genomic_DNA"/>
</dbReference>
<organism evidence="2">
    <name type="scientific">marine metagenome</name>
    <dbReference type="NCBI Taxonomy" id="408172"/>
    <lineage>
        <taxon>unclassified sequences</taxon>
        <taxon>metagenomes</taxon>
        <taxon>ecological metagenomes</taxon>
    </lineage>
</organism>
<reference evidence="2" key="1">
    <citation type="submission" date="2018-05" db="EMBL/GenBank/DDBJ databases">
        <authorList>
            <person name="Lanie J.A."/>
            <person name="Ng W.-L."/>
            <person name="Kazmierczak K.M."/>
            <person name="Andrzejewski T.M."/>
            <person name="Davidsen T.M."/>
            <person name="Wayne K.J."/>
            <person name="Tettelin H."/>
            <person name="Glass J.I."/>
            <person name="Rusch D."/>
            <person name="Podicherti R."/>
            <person name="Tsui H.-C.T."/>
            <person name="Winkler M.E."/>
        </authorList>
    </citation>
    <scope>NUCLEOTIDE SEQUENCE</scope>
</reference>
<dbReference type="Pfam" id="PF05036">
    <property type="entry name" value="SPOR"/>
    <property type="match status" value="1"/>
</dbReference>
<protein>
    <recommendedName>
        <fullName evidence="1">SPOR domain-containing protein</fullName>
    </recommendedName>
</protein>
<dbReference type="SUPFAM" id="SSF110997">
    <property type="entry name" value="Sporulation related repeat"/>
    <property type="match status" value="1"/>
</dbReference>
<evidence type="ECO:0000313" key="2">
    <source>
        <dbReference type="EMBL" id="SUZ78182.1"/>
    </source>
</evidence>
<evidence type="ECO:0000259" key="1">
    <source>
        <dbReference type="PROSITE" id="PS51724"/>
    </source>
</evidence>
<gene>
    <name evidence="2" type="ORF">METZ01_LOCUS31036</name>
</gene>
<dbReference type="PROSITE" id="PS51724">
    <property type="entry name" value="SPOR"/>
    <property type="match status" value="1"/>
</dbReference>
<proteinExistence type="predicted"/>
<dbReference type="InterPro" id="IPR007730">
    <property type="entry name" value="SPOR-like_dom"/>
</dbReference>
<dbReference type="InterPro" id="IPR036680">
    <property type="entry name" value="SPOR-like_sf"/>
</dbReference>